<organism evidence="2 3">
    <name type="scientific">Mya arenaria</name>
    <name type="common">Soft-shell clam</name>
    <dbReference type="NCBI Taxonomy" id="6604"/>
    <lineage>
        <taxon>Eukaryota</taxon>
        <taxon>Metazoa</taxon>
        <taxon>Spiralia</taxon>
        <taxon>Lophotrochozoa</taxon>
        <taxon>Mollusca</taxon>
        <taxon>Bivalvia</taxon>
        <taxon>Autobranchia</taxon>
        <taxon>Heteroconchia</taxon>
        <taxon>Euheterodonta</taxon>
        <taxon>Imparidentia</taxon>
        <taxon>Neoheterodontei</taxon>
        <taxon>Myida</taxon>
        <taxon>Myoidea</taxon>
        <taxon>Myidae</taxon>
        <taxon>Mya</taxon>
    </lineage>
</organism>
<dbReference type="Proteomes" id="UP001164746">
    <property type="component" value="Chromosome 14"/>
</dbReference>
<evidence type="ECO:0000256" key="1">
    <source>
        <dbReference type="SAM" id="MobiDB-lite"/>
    </source>
</evidence>
<accession>A0ABY7G118</accession>
<keyword evidence="3" id="KW-1185">Reference proteome</keyword>
<evidence type="ECO:0000313" key="3">
    <source>
        <dbReference type="Proteomes" id="UP001164746"/>
    </source>
</evidence>
<sequence length="199" mass="22603">MAACDVFNTKIVQSKNQLMPTCSGKENLPPYDGVMYRTDFDTLPEIKFDGLFRFMVGKKKETASLTSFKALDRAVLHFHAGDVQDISRNIFIFHDDEYQMDYEFLYVRAKELASMKKIKYTVLAQSCSHIGGLLFAIKDYRQTASLHGDNLAYTSKLGARNVPRNITLDPKPISQLNLSKPRLPSHQPVTTRSCVEFDP</sequence>
<feature type="region of interest" description="Disordered" evidence="1">
    <location>
        <begin position="177"/>
        <end position="199"/>
    </location>
</feature>
<protein>
    <submittedName>
        <fullName evidence="2">Uncharacterized protein</fullName>
    </submittedName>
</protein>
<gene>
    <name evidence="2" type="ORF">MAR_012633</name>
</gene>
<proteinExistence type="predicted"/>
<dbReference type="EMBL" id="CP111025">
    <property type="protein sequence ID" value="WAR26929.1"/>
    <property type="molecule type" value="Genomic_DNA"/>
</dbReference>
<evidence type="ECO:0000313" key="2">
    <source>
        <dbReference type="EMBL" id="WAR26929.1"/>
    </source>
</evidence>
<reference evidence="2" key="1">
    <citation type="submission" date="2022-11" db="EMBL/GenBank/DDBJ databases">
        <title>Centuries of genome instability and evolution in soft-shell clam transmissible cancer (bioRxiv).</title>
        <authorList>
            <person name="Hart S.F.M."/>
            <person name="Yonemitsu M.A."/>
            <person name="Giersch R.M."/>
            <person name="Beal B.F."/>
            <person name="Arriagada G."/>
            <person name="Davis B.W."/>
            <person name="Ostrander E.A."/>
            <person name="Goff S.P."/>
            <person name="Metzger M.J."/>
        </authorList>
    </citation>
    <scope>NUCLEOTIDE SEQUENCE</scope>
    <source>
        <strain evidence="2">MELC-2E11</strain>
        <tissue evidence="2">Siphon/mantle</tissue>
    </source>
</reference>
<name>A0ABY7G118_MYAAR</name>